<accession>U4LHF6</accession>
<reference evidence="2 3" key="1">
    <citation type="journal article" date="2013" name="PLoS Genet.">
        <title>The genome and development-dependent transcriptomes of Pyronema confluens: a window into fungal evolution.</title>
        <authorList>
            <person name="Traeger S."/>
            <person name="Altegoer F."/>
            <person name="Freitag M."/>
            <person name="Gabaldon T."/>
            <person name="Kempken F."/>
            <person name="Kumar A."/>
            <person name="Marcet-Houben M."/>
            <person name="Poggeler S."/>
            <person name="Stajich J.E."/>
            <person name="Nowrousian M."/>
        </authorList>
    </citation>
    <scope>NUCLEOTIDE SEQUENCE [LARGE SCALE GENOMIC DNA]</scope>
    <source>
        <strain evidence="3">CBS 100304</strain>
        <tissue evidence="2">Vegetative mycelium</tissue>
    </source>
</reference>
<dbReference type="InterPro" id="IPR032801">
    <property type="entry name" value="PXL2A/B/C"/>
</dbReference>
<organism evidence="2 3">
    <name type="scientific">Pyronema omphalodes (strain CBS 100304)</name>
    <name type="common">Pyronema confluens</name>
    <dbReference type="NCBI Taxonomy" id="1076935"/>
    <lineage>
        <taxon>Eukaryota</taxon>
        <taxon>Fungi</taxon>
        <taxon>Dikarya</taxon>
        <taxon>Ascomycota</taxon>
        <taxon>Pezizomycotina</taxon>
        <taxon>Pezizomycetes</taxon>
        <taxon>Pezizales</taxon>
        <taxon>Pyronemataceae</taxon>
        <taxon>Pyronema</taxon>
    </lineage>
</organism>
<feature type="region of interest" description="Disordered" evidence="1">
    <location>
        <begin position="1"/>
        <end position="25"/>
    </location>
</feature>
<evidence type="ECO:0000256" key="1">
    <source>
        <dbReference type="SAM" id="MobiDB-lite"/>
    </source>
</evidence>
<feature type="compositionally biased region" description="Pro residues" evidence="1">
    <location>
        <begin position="1"/>
        <end position="13"/>
    </location>
</feature>
<gene>
    <name evidence="2" type="ORF">PCON_11110</name>
</gene>
<evidence type="ECO:0000313" key="3">
    <source>
        <dbReference type="Proteomes" id="UP000018144"/>
    </source>
</evidence>
<feature type="compositionally biased region" description="Low complexity" evidence="1">
    <location>
        <begin position="41"/>
        <end position="51"/>
    </location>
</feature>
<dbReference type="Gene3D" id="3.40.30.10">
    <property type="entry name" value="Glutaredoxin"/>
    <property type="match status" value="1"/>
</dbReference>
<keyword evidence="3" id="KW-1185">Reference proteome</keyword>
<dbReference type="PANTHER" id="PTHR28630:SF3">
    <property type="entry name" value="PEROXIREDOXIN-LIKE 2C"/>
    <property type="match status" value="1"/>
</dbReference>
<evidence type="ECO:0000313" key="2">
    <source>
        <dbReference type="EMBL" id="CCX11516.1"/>
    </source>
</evidence>
<dbReference type="OMA" id="VIAHEQI"/>
<dbReference type="eggNOG" id="KOG4498">
    <property type="taxonomic scope" value="Eukaryota"/>
</dbReference>
<feature type="compositionally biased region" description="Polar residues" evidence="1">
    <location>
        <begin position="185"/>
        <end position="197"/>
    </location>
</feature>
<dbReference type="EMBL" id="HF935626">
    <property type="protein sequence ID" value="CCX11516.1"/>
    <property type="molecule type" value="Genomic_DNA"/>
</dbReference>
<dbReference type="AlphaFoldDB" id="U4LHF6"/>
<dbReference type="STRING" id="1076935.U4LHF6"/>
<dbReference type="Proteomes" id="UP000018144">
    <property type="component" value="Unassembled WGS sequence"/>
</dbReference>
<proteinExistence type="predicted"/>
<dbReference type="Pfam" id="PF13911">
    <property type="entry name" value="AhpC-TSA_2"/>
    <property type="match status" value="1"/>
</dbReference>
<protein>
    <submittedName>
        <fullName evidence="2">Similar to UPF0308 protein C9orf21 homolog acc. no. Q148E0</fullName>
    </submittedName>
</protein>
<feature type="region of interest" description="Disordered" evidence="1">
    <location>
        <begin position="41"/>
        <end position="67"/>
    </location>
</feature>
<dbReference type="PANTHER" id="PTHR28630">
    <property type="match status" value="1"/>
</dbReference>
<dbReference type="OrthoDB" id="40334at2759"/>
<name>U4LHF6_PYROM</name>
<feature type="region of interest" description="Disordered" evidence="1">
    <location>
        <begin position="179"/>
        <end position="201"/>
    </location>
</feature>
<sequence>MAAPNTPPAPPASTPVTSLPTDTLPSADAISRALSLALYPSAPGTSSSSHRPSSHSKRASVAGPIPGAEIQPAQPILGATTMEPPIGTANNGAGVAPAVPKAAAETTLSALTTSSPIVLTVFIRHFYCTSCHNFLEAMAATQELSQAALAARGVKLVIVGCGQPEVIEEYRKSLASAMGRRGANGNPQPTKTVQGEQNGAGVAAETPQAATKASSTGPEWEFYTDPEGAVYDSLGMTRTMSLGKKPGYIRDGMLAGIIKGVIASLKGGVTKGGNPTRNGGEFLWVNGNLVYAHFMQNTRDHLEVGQVLKLLDDHTVHTQQQQGESVIAHEQIVPEGQTVGVVAEGV</sequence>